<dbReference type="InterPro" id="IPR027417">
    <property type="entry name" value="P-loop_NTPase"/>
</dbReference>
<accession>A0A9D2BIH6</accession>
<comment type="caution">
    <text evidence="1">The sequence shown here is derived from an EMBL/GenBank/DDBJ whole genome shotgun (WGS) entry which is preliminary data.</text>
</comment>
<keyword evidence="1" id="KW-0808">Transferase</keyword>
<evidence type="ECO:0000313" key="1">
    <source>
        <dbReference type="EMBL" id="HIX77323.1"/>
    </source>
</evidence>
<evidence type="ECO:0000313" key="2">
    <source>
        <dbReference type="Proteomes" id="UP000886890"/>
    </source>
</evidence>
<dbReference type="EMBL" id="DXEK01000116">
    <property type="protein sequence ID" value="HIX77323.1"/>
    <property type="molecule type" value="Genomic_DNA"/>
</dbReference>
<dbReference type="Pfam" id="PF13189">
    <property type="entry name" value="Cytidylate_kin2"/>
    <property type="match status" value="1"/>
</dbReference>
<organism evidence="1 2">
    <name type="scientific">Candidatus Fusicatenibacter merdavium</name>
    <dbReference type="NCBI Taxonomy" id="2838600"/>
    <lineage>
        <taxon>Bacteria</taxon>
        <taxon>Bacillati</taxon>
        <taxon>Bacillota</taxon>
        <taxon>Clostridia</taxon>
        <taxon>Lachnospirales</taxon>
        <taxon>Lachnospiraceae</taxon>
        <taxon>Fusicatenibacter</taxon>
    </lineage>
</organism>
<reference evidence="1" key="1">
    <citation type="journal article" date="2021" name="PeerJ">
        <title>Extensive microbial diversity within the chicken gut microbiome revealed by metagenomics and culture.</title>
        <authorList>
            <person name="Gilroy R."/>
            <person name="Ravi A."/>
            <person name="Getino M."/>
            <person name="Pursley I."/>
            <person name="Horton D.L."/>
            <person name="Alikhan N.F."/>
            <person name="Baker D."/>
            <person name="Gharbi K."/>
            <person name="Hall N."/>
            <person name="Watson M."/>
            <person name="Adriaenssens E.M."/>
            <person name="Foster-Nyarko E."/>
            <person name="Jarju S."/>
            <person name="Secka A."/>
            <person name="Antonio M."/>
            <person name="Oren A."/>
            <person name="Chaudhuri R.R."/>
            <person name="La Ragione R."/>
            <person name="Hildebrand F."/>
            <person name="Pallen M.J."/>
        </authorList>
    </citation>
    <scope>NUCLEOTIDE SEQUENCE</scope>
    <source>
        <strain evidence="1">CHK183-1962</strain>
    </source>
</reference>
<name>A0A9D2BIH6_9FIRM</name>
<gene>
    <name evidence="1" type="ORF">H9734_06995</name>
</gene>
<keyword evidence="1" id="KW-0418">Kinase</keyword>
<dbReference type="Proteomes" id="UP000886890">
    <property type="component" value="Unassembled WGS sequence"/>
</dbReference>
<protein>
    <submittedName>
        <fullName evidence="1">Cytidylate kinase-like family protein</fullName>
    </submittedName>
</protein>
<proteinExistence type="predicted"/>
<dbReference type="SUPFAM" id="SSF52540">
    <property type="entry name" value="P-loop containing nucleoside triphosphate hydrolases"/>
    <property type="match status" value="1"/>
</dbReference>
<reference evidence="1" key="2">
    <citation type="submission" date="2021-04" db="EMBL/GenBank/DDBJ databases">
        <authorList>
            <person name="Gilroy R."/>
        </authorList>
    </citation>
    <scope>NUCLEOTIDE SEQUENCE</scope>
    <source>
        <strain evidence="1">CHK183-1962</strain>
    </source>
</reference>
<dbReference type="Gene3D" id="3.40.50.300">
    <property type="entry name" value="P-loop containing nucleotide triphosphate hydrolases"/>
    <property type="match status" value="1"/>
</dbReference>
<dbReference type="AlphaFoldDB" id="A0A9D2BIH6"/>
<sequence>MGVITIGRQYGSNGRRIARALADRMGIHFYDKELIRLASERSDIPYEELQKVDEQRANPWRYPVDEKIQMENRFRFYPMNDMLFDTEKKIIEELAAREDCVIVGRCANSILKGMDSCVSVFVYAPMEVRTQTIMKRAAINAKEARSLIRKIDKQRGYYYNYFTDGTWNDMDEYDFCLDSSRVSVEQAAEILETTYHTIVKDIL</sequence>
<dbReference type="GO" id="GO:0016301">
    <property type="term" value="F:kinase activity"/>
    <property type="evidence" value="ECO:0007669"/>
    <property type="project" value="UniProtKB-KW"/>
</dbReference>